<gene>
    <name evidence="3" type="ORF">AYL99_01370</name>
</gene>
<protein>
    <submittedName>
        <fullName evidence="3">Uncharacterized protein</fullName>
    </submittedName>
</protein>
<dbReference type="GeneID" id="30005540"/>
<proteinExistence type="predicted"/>
<evidence type="ECO:0000313" key="4">
    <source>
        <dbReference type="Proteomes" id="UP000078343"/>
    </source>
</evidence>
<comment type="caution">
    <text evidence="3">The sequence shown here is derived from an EMBL/GenBank/DDBJ whole genome shotgun (WGS) entry which is preliminary data.</text>
</comment>
<dbReference type="AlphaFoldDB" id="A0A178ZZW8"/>
<organism evidence="3 4">
    <name type="scientific">Fonsecaea erecta</name>
    <dbReference type="NCBI Taxonomy" id="1367422"/>
    <lineage>
        <taxon>Eukaryota</taxon>
        <taxon>Fungi</taxon>
        <taxon>Dikarya</taxon>
        <taxon>Ascomycota</taxon>
        <taxon>Pezizomycotina</taxon>
        <taxon>Eurotiomycetes</taxon>
        <taxon>Chaetothyriomycetidae</taxon>
        <taxon>Chaetothyriales</taxon>
        <taxon>Herpotrichiellaceae</taxon>
        <taxon>Fonsecaea</taxon>
    </lineage>
</organism>
<evidence type="ECO:0000256" key="1">
    <source>
        <dbReference type="SAM" id="Coils"/>
    </source>
</evidence>
<feature type="compositionally biased region" description="Polar residues" evidence="2">
    <location>
        <begin position="871"/>
        <end position="881"/>
    </location>
</feature>
<dbReference type="OrthoDB" id="4117168at2759"/>
<dbReference type="EMBL" id="LVYI01000001">
    <property type="protein sequence ID" value="OAP65398.1"/>
    <property type="molecule type" value="Genomic_DNA"/>
</dbReference>
<accession>A0A178ZZW8</accession>
<feature type="compositionally biased region" description="Basic and acidic residues" evidence="2">
    <location>
        <begin position="757"/>
        <end position="777"/>
    </location>
</feature>
<feature type="region of interest" description="Disordered" evidence="2">
    <location>
        <begin position="60"/>
        <end position="79"/>
    </location>
</feature>
<feature type="region of interest" description="Disordered" evidence="2">
    <location>
        <begin position="630"/>
        <end position="655"/>
    </location>
</feature>
<feature type="coiled-coil region" evidence="1">
    <location>
        <begin position="331"/>
        <end position="358"/>
    </location>
</feature>
<feature type="compositionally biased region" description="Low complexity" evidence="2">
    <location>
        <begin position="60"/>
        <end position="69"/>
    </location>
</feature>
<dbReference type="RefSeq" id="XP_018698765.1">
    <property type="nucleotide sequence ID" value="XM_018832886.1"/>
</dbReference>
<evidence type="ECO:0000313" key="3">
    <source>
        <dbReference type="EMBL" id="OAP65398.1"/>
    </source>
</evidence>
<feature type="region of interest" description="Disordered" evidence="2">
    <location>
        <begin position="753"/>
        <end position="777"/>
    </location>
</feature>
<reference evidence="3 4" key="1">
    <citation type="submission" date="2016-04" db="EMBL/GenBank/DDBJ databases">
        <title>Draft genome of Fonsecaea erecta CBS 125763.</title>
        <authorList>
            <person name="Weiss V.A."/>
            <person name="Vicente V.A."/>
            <person name="Raittz R.T."/>
            <person name="Moreno L.F."/>
            <person name="De Souza E.M."/>
            <person name="Pedrosa F.O."/>
            <person name="Steffens M.B."/>
            <person name="Faoro H."/>
            <person name="Tadra-Sfeir M.Z."/>
            <person name="Najafzadeh M.J."/>
            <person name="Felipe M.S."/>
            <person name="Teixeira M."/>
            <person name="Sun J."/>
            <person name="Xi L."/>
            <person name="Gomes R."/>
            <person name="De Azevedo C.M."/>
            <person name="Salgado C.G."/>
            <person name="Da Silva M.B."/>
            <person name="Nascimento M.F."/>
            <person name="Queiroz-Telles F."/>
            <person name="Attili D.S."/>
            <person name="Gorbushina A."/>
        </authorList>
    </citation>
    <scope>NUCLEOTIDE SEQUENCE [LARGE SCALE GENOMIC DNA]</scope>
    <source>
        <strain evidence="3 4">CBS 125763</strain>
    </source>
</reference>
<keyword evidence="4" id="KW-1185">Reference proteome</keyword>
<dbReference type="Proteomes" id="UP000078343">
    <property type="component" value="Unassembled WGS sequence"/>
</dbReference>
<keyword evidence="1" id="KW-0175">Coiled coil</keyword>
<feature type="region of interest" description="Disordered" evidence="2">
    <location>
        <begin position="867"/>
        <end position="915"/>
    </location>
</feature>
<feature type="compositionally biased region" description="Low complexity" evidence="2">
    <location>
        <begin position="633"/>
        <end position="646"/>
    </location>
</feature>
<sequence>MPAHDTKIIANGGLGGLVRAELAAGDQAQDKMDAKIVSKFRRRPPPLRISSGCEAASLSPGLAPAASSSGLGGLLTPKTPTDRRKYSLLGVDIEGGASPLTPRYNPAAPWTPGAPLPETPASPTSPYSQITAELPGSLLLASQGFPQTNPISPPPSLRLLRRDTEESIISSVPTLSTSASTDDGTMEALRNLTTPMRKHDRSAHSTMPSYTIGSRVPADLQITQPFTAMTIEAMLDKLPECDHVTISRHWLPAMRSQLQQMTSLLNEACNLKLESSVHQALKSFSDQLHLITAEYHKIVESAESLAERDTRVSHEQLKELEGQVGQALGRMAVKDKEIQDKERRISELRNTVHEVTRILGTFIENNIASWVDTIHEPRTLQVLRILSDYTRDEPHESVDYVRVAEDTLNQYIRDSREARNLVGEYRKVLHGQGAMIRDQSRNLDACVQKCNKAVRLVQEKDHEILLLVQQNDDLSKQLQECRAAVAEGQQARTDSEKMVRRYEELRGAMVSLRTSHTLEIDQRDAEISNLRQKLGSAREEVFARREDVKNVISQANAMLQVSTESVPVAAKNSNTSKALRFFGMERDKEKYRKGTIPTSYSMVGLPSSDSRFSSKEVASIDRAALRHRPSLQTHTNPRLLTTPNTPIDDSQGSNESIMTAPVTRQRSDSLGATQRHGVLTASPVNTDKSLPHPPAHPRPHLPVARVAEITPSLESPLAAQITADYFKNGIMGQTAARRVLSKITEVSDVLSSPESGLQKERILDENKSDHSVASSDREVYRKSICALDMLNSTGGLPYSETETDIERIIRGVRPRSPPEPSHFHHHQAYEANDNEGGQQQQDDYDEEQMYTGVARVLHLRPGTRDLRGASARSSEIEQSGYESDPAHGGRCARFRESMVSNESGYRTEDSEPQTVAQLYHQGRRHIRS</sequence>
<feature type="region of interest" description="Disordered" evidence="2">
    <location>
        <begin position="97"/>
        <end position="127"/>
    </location>
</feature>
<evidence type="ECO:0000256" key="2">
    <source>
        <dbReference type="SAM" id="MobiDB-lite"/>
    </source>
</evidence>
<name>A0A178ZZW8_9EURO</name>